<evidence type="ECO:0000256" key="5">
    <source>
        <dbReference type="ARBA" id="ARBA00022801"/>
    </source>
</evidence>
<feature type="binding site" evidence="7">
    <location>
        <position position="125"/>
    </location>
    <ligand>
        <name>Zn(2+)</name>
        <dbReference type="ChEBI" id="CHEBI:29105"/>
        <label>1</label>
    </ligand>
</feature>
<comment type="similarity">
    <text evidence="3 7">Belongs to the metallo-beta-lactamase superfamily. Glyoxalase II family.</text>
</comment>
<dbReference type="Gene3D" id="3.60.15.10">
    <property type="entry name" value="Ribonuclease Z/Hydroxyacylglutathione hydrolase-like"/>
    <property type="match status" value="1"/>
</dbReference>
<evidence type="ECO:0000256" key="7">
    <source>
        <dbReference type="HAMAP-Rule" id="MF_01374"/>
    </source>
</evidence>
<gene>
    <name evidence="7" type="primary">gloB</name>
    <name evidence="9" type="ORF">Ga0061063_0976</name>
</gene>
<feature type="binding site" evidence="7">
    <location>
        <position position="58"/>
    </location>
    <ligand>
        <name>Zn(2+)</name>
        <dbReference type="ChEBI" id="CHEBI:29105"/>
        <label>2</label>
    </ligand>
</feature>
<evidence type="ECO:0000313" key="9">
    <source>
        <dbReference type="EMBL" id="CUA82120.1"/>
    </source>
</evidence>
<name>A0A0K6GTQ1_9NEIS</name>
<feature type="domain" description="Metallo-beta-lactamase" evidence="8">
    <location>
        <begin position="12"/>
        <end position="163"/>
    </location>
</feature>
<evidence type="ECO:0000256" key="3">
    <source>
        <dbReference type="ARBA" id="ARBA00006759"/>
    </source>
</evidence>
<dbReference type="NCBIfam" id="TIGR03413">
    <property type="entry name" value="GSH_gloB"/>
    <property type="match status" value="1"/>
</dbReference>
<feature type="binding site" evidence="7">
    <location>
        <position position="125"/>
    </location>
    <ligand>
        <name>Zn(2+)</name>
        <dbReference type="ChEBI" id="CHEBI:29105"/>
        <label>2</label>
    </ligand>
</feature>
<dbReference type="InterPro" id="IPR050110">
    <property type="entry name" value="Glyoxalase_II_hydrolase"/>
</dbReference>
<feature type="binding site" evidence="7">
    <location>
        <position position="53"/>
    </location>
    <ligand>
        <name>Zn(2+)</name>
        <dbReference type="ChEBI" id="CHEBI:29105"/>
        <label>1</label>
    </ligand>
</feature>
<keyword evidence="4 7" id="KW-0479">Metal-binding</keyword>
<dbReference type="STRING" id="375574.GCA_001418035_00768"/>
<dbReference type="EMBL" id="CYHA01000002">
    <property type="protein sequence ID" value="CUA82120.1"/>
    <property type="molecule type" value="Genomic_DNA"/>
</dbReference>
<keyword evidence="5 7" id="KW-0378">Hydrolase</keyword>
<comment type="subunit">
    <text evidence="7">Monomer.</text>
</comment>
<evidence type="ECO:0000256" key="4">
    <source>
        <dbReference type="ARBA" id="ARBA00022723"/>
    </source>
</evidence>
<dbReference type="InterPro" id="IPR001279">
    <property type="entry name" value="Metallo-B-lactamas"/>
</dbReference>
<evidence type="ECO:0000256" key="2">
    <source>
        <dbReference type="ARBA" id="ARBA00004963"/>
    </source>
</evidence>
<dbReference type="HAMAP" id="MF_01374">
    <property type="entry name" value="Glyoxalase_2"/>
    <property type="match status" value="1"/>
</dbReference>
<accession>A0A0K6GTQ1</accession>
<sequence>MFTVTPVRAFDDNYIWVLHQDGRAVAVDPGEAGPLQAFLEANDLLLQAVLITHRHGDHVGGLPALTERWPQLAVYGPSTVPGITHSVEEGCSVPLFGQPFTVWAIPGHTREHLAFVAPGHAFCGDTLFGAGCGRAFDGCVEALAASVARLGHLPAQTRLYPAHEYTLANLKFARAVEPDNAALTERWSADTARRAQGQPTLPTTVEQEHATNPFLRTGEPAVIAAASAWRAQPLSGDTAVFAALRAWKDGFAG</sequence>
<dbReference type="UniPathway" id="UPA00619">
    <property type="reaction ID" value="UER00676"/>
</dbReference>
<dbReference type="PIRSF" id="PIRSF005457">
    <property type="entry name" value="Glx"/>
    <property type="match status" value="1"/>
</dbReference>
<dbReference type="OrthoDB" id="9802248at2"/>
<feature type="binding site" evidence="7">
    <location>
        <position position="57"/>
    </location>
    <ligand>
        <name>Zn(2+)</name>
        <dbReference type="ChEBI" id="CHEBI:29105"/>
        <label>2</label>
    </ligand>
</feature>
<dbReference type="InterPro" id="IPR036866">
    <property type="entry name" value="RibonucZ/Hydroxyglut_hydro"/>
</dbReference>
<dbReference type="InterPro" id="IPR017782">
    <property type="entry name" value="Hydroxyacylglutathione_Hdrlase"/>
</dbReference>
<dbReference type="PANTHER" id="PTHR43705:SF1">
    <property type="entry name" value="HYDROXYACYLGLUTATHIONE HYDROLASE GLOB"/>
    <property type="match status" value="1"/>
</dbReference>
<dbReference type="PANTHER" id="PTHR43705">
    <property type="entry name" value="HYDROXYACYLGLUTATHIONE HYDROLASE"/>
    <property type="match status" value="1"/>
</dbReference>
<evidence type="ECO:0000256" key="6">
    <source>
        <dbReference type="ARBA" id="ARBA00022833"/>
    </source>
</evidence>
<feature type="binding site" evidence="7">
    <location>
        <position position="108"/>
    </location>
    <ligand>
        <name>Zn(2+)</name>
        <dbReference type="ChEBI" id="CHEBI:29105"/>
        <label>1</label>
    </ligand>
</feature>
<dbReference type="RefSeq" id="WP_055433487.1">
    <property type="nucleotide sequence ID" value="NZ_CYHA01000002.1"/>
</dbReference>
<dbReference type="Pfam" id="PF16123">
    <property type="entry name" value="HAGH_C"/>
    <property type="match status" value="1"/>
</dbReference>
<feature type="binding site" evidence="7">
    <location>
        <position position="163"/>
    </location>
    <ligand>
        <name>Zn(2+)</name>
        <dbReference type="ChEBI" id="CHEBI:29105"/>
        <label>2</label>
    </ligand>
</feature>
<keyword evidence="6 7" id="KW-0862">Zinc</keyword>
<organism evidence="9 10">
    <name type="scientific">Gulbenkiania indica</name>
    <dbReference type="NCBI Taxonomy" id="375574"/>
    <lineage>
        <taxon>Bacteria</taxon>
        <taxon>Pseudomonadati</taxon>
        <taxon>Pseudomonadota</taxon>
        <taxon>Betaproteobacteria</taxon>
        <taxon>Neisseriales</taxon>
        <taxon>Chromobacteriaceae</taxon>
        <taxon>Gulbenkiania</taxon>
    </lineage>
</organism>
<comment type="function">
    <text evidence="7">Thiolesterase that catalyzes the hydrolysis of S-D-lactoyl-glutathione to form glutathione and D-lactic acid.</text>
</comment>
<dbReference type="GO" id="GO:0004416">
    <property type="term" value="F:hydroxyacylglutathione hydrolase activity"/>
    <property type="evidence" value="ECO:0007669"/>
    <property type="project" value="UniProtKB-UniRule"/>
</dbReference>
<dbReference type="SUPFAM" id="SSF56281">
    <property type="entry name" value="Metallo-hydrolase/oxidoreductase"/>
    <property type="match status" value="1"/>
</dbReference>
<evidence type="ECO:0000313" key="10">
    <source>
        <dbReference type="Proteomes" id="UP000243535"/>
    </source>
</evidence>
<proteinExistence type="inferred from homology"/>
<dbReference type="Proteomes" id="UP000243535">
    <property type="component" value="Unassembled WGS sequence"/>
</dbReference>
<dbReference type="EC" id="3.1.2.6" evidence="7"/>
<dbReference type="AlphaFoldDB" id="A0A0K6GTQ1"/>
<dbReference type="SMART" id="SM00849">
    <property type="entry name" value="Lactamase_B"/>
    <property type="match status" value="1"/>
</dbReference>
<dbReference type="InterPro" id="IPR035680">
    <property type="entry name" value="Clx_II_MBL"/>
</dbReference>
<dbReference type="CDD" id="cd07723">
    <property type="entry name" value="hydroxyacylglutathione_hydrolase_MBL-fold"/>
    <property type="match status" value="1"/>
</dbReference>
<dbReference type="InterPro" id="IPR032282">
    <property type="entry name" value="HAGH_C"/>
</dbReference>
<dbReference type="Pfam" id="PF00753">
    <property type="entry name" value="Lactamase_B"/>
    <property type="match status" value="1"/>
</dbReference>
<comment type="pathway">
    <text evidence="2 7">Secondary metabolite metabolism; methylglyoxal degradation; (R)-lactate from methylglyoxal: step 2/2.</text>
</comment>
<keyword evidence="10" id="KW-1185">Reference proteome</keyword>
<evidence type="ECO:0000256" key="1">
    <source>
        <dbReference type="ARBA" id="ARBA00001623"/>
    </source>
</evidence>
<evidence type="ECO:0000259" key="8">
    <source>
        <dbReference type="SMART" id="SM00849"/>
    </source>
</evidence>
<comment type="catalytic activity">
    <reaction evidence="1 7">
        <text>an S-(2-hydroxyacyl)glutathione + H2O = a 2-hydroxy carboxylate + glutathione + H(+)</text>
        <dbReference type="Rhea" id="RHEA:21864"/>
        <dbReference type="ChEBI" id="CHEBI:15377"/>
        <dbReference type="ChEBI" id="CHEBI:15378"/>
        <dbReference type="ChEBI" id="CHEBI:57925"/>
        <dbReference type="ChEBI" id="CHEBI:58896"/>
        <dbReference type="ChEBI" id="CHEBI:71261"/>
        <dbReference type="EC" id="3.1.2.6"/>
    </reaction>
</comment>
<dbReference type="GO" id="GO:0019243">
    <property type="term" value="P:methylglyoxal catabolic process to D-lactate via S-lactoyl-glutathione"/>
    <property type="evidence" value="ECO:0007669"/>
    <property type="project" value="UniProtKB-UniRule"/>
</dbReference>
<feature type="binding site" evidence="7">
    <location>
        <position position="55"/>
    </location>
    <ligand>
        <name>Zn(2+)</name>
        <dbReference type="ChEBI" id="CHEBI:29105"/>
        <label>1</label>
    </ligand>
</feature>
<protein>
    <recommendedName>
        <fullName evidence="7">Hydroxyacylglutathione hydrolase</fullName>
        <ecNumber evidence="7">3.1.2.6</ecNumber>
    </recommendedName>
    <alternativeName>
        <fullName evidence="7">Glyoxalase II</fullName>
        <shortName evidence="7">Glx II</shortName>
    </alternativeName>
</protein>
<reference evidence="10" key="1">
    <citation type="submission" date="2015-08" db="EMBL/GenBank/DDBJ databases">
        <authorList>
            <person name="Varghese N."/>
        </authorList>
    </citation>
    <scope>NUCLEOTIDE SEQUENCE [LARGE SCALE GENOMIC DNA]</scope>
    <source>
        <strain evidence="10">DSM 17901</strain>
    </source>
</reference>
<dbReference type="GO" id="GO:0046872">
    <property type="term" value="F:metal ion binding"/>
    <property type="evidence" value="ECO:0007669"/>
    <property type="project" value="UniProtKB-KW"/>
</dbReference>
<comment type="cofactor">
    <cofactor evidence="7">
        <name>Zn(2+)</name>
        <dbReference type="ChEBI" id="CHEBI:29105"/>
    </cofactor>
    <text evidence="7">Binds 2 Zn(2+) ions per subunit.</text>
</comment>